<dbReference type="CDD" id="cd00077">
    <property type="entry name" value="HDc"/>
    <property type="match status" value="1"/>
</dbReference>
<dbReference type="PANTHER" id="PTHR45228:SF5">
    <property type="entry name" value="CYCLIC DI-GMP PHOSPHODIESTERASE VC_1348-RELATED"/>
    <property type="match status" value="1"/>
</dbReference>
<dbReference type="Pfam" id="PF13487">
    <property type="entry name" value="HD_5"/>
    <property type="match status" value="1"/>
</dbReference>
<dbReference type="SMART" id="SM00471">
    <property type="entry name" value="HDc"/>
    <property type="match status" value="1"/>
</dbReference>
<feature type="modified residue" description="4-aspartylphosphate" evidence="1">
    <location>
        <position position="57"/>
    </location>
</feature>
<dbReference type="PROSITE" id="PS50110">
    <property type="entry name" value="RESPONSE_REGULATORY"/>
    <property type="match status" value="1"/>
</dbReference>
<dbReference type="InterPro" id="IPR052020">
    <property type="entry name" value="Cyclic_di-GMP/3'3'-cGAMP_PDE"/>
</dbReference>
<dbReference type="InterPro" id="IPR001789">
    <property type="entry name" value="Sig_transdc_resp-reg_receiver"/>
</dbReference>
<dbReference type="Gene3D" id="3.40.50.2300">
    <property type="match status" value="1"/>
</dbReference>
<feature type="domain" description="HD-GYP" evidence="3">
    <location>
        <begin position="154"/>
        <end position="365"/>
    </location>
</feature>
<evidence type="ECO:0000259" key="2">
    <source>
        <dbReference type="PROSITE" id="PS50110"/>
    </source>
</evidence>
<organism evidence="4 5">
    <name type="scientific">Rugamonas apoptosis</name>
    <dbReference type="NCBI Taxonomy" id="2758570"/>
    <lineage>
        <taxon>Bacteria</taxon>
        <taxon>Pseudomonadati</taxon>
        <taxon>Pseudomonadota</taxon>
        <taxon>Betaproteobacteria</taxon>
        <taxon>Burkholderiales</taxon>
        <taxon>Oxalobacteraceae</taxon>
        <taxon>Telluria group</taxon>
        <taxon>Rugamonas</taxon>
    </lineage>
</organism>
<dbReference type="Proteomes" id="UP000573499">
    <property type="component" value="Unassembled WGS sequence"/>
</dbReference>
<dbReference type="Gene3D" id="1.10.3210.10">
    <property type="entry name" value="Hypothetical protein af1432"/>
    <property type="match status" value="1"/>
</dbReference>
<dbReference type="PANTHER" id="PTHR45228">
    <property type="entry name" value="CYCLIC DI-GMP PHOSPHODIESTERASE TM_0186-RELATED"/>
    <property type="match status" value="1"/>
</dbReference>
<dbReference type="SUPFAM" id="SSF109604">
    <property type="entry name" value="HD-domain/PDEase-like"/>
    <property type="match status" value="1"/>
</dbReference>
<sequence>MDVHHRAIVLVADGAPQQRATLGALLHDQYTLREAGDGAAALAAARQLPRPDLLLLDAALPGADGLDGHGVLEQLRACPDTAAIPVLMLVDGGQPQAERRAWQGGAADVVQRPLLAEALRARVATHVKLRRSRELLRHQAGLVEHLVQERTAEQGQMVEAVIWALAALAESRDHKTVNHIRRVQHYVAALARQLQPLPRFALELDDANIALLFQAAPLHDIGKVGIPDAILLKPGRLTEEEFAVMQRHTVYGRDAIAEVERHLGRSTTFLRYAREIAYSHQEKYDGSGYPQGLAGDAIPLSARLVAVAAVYDALISRRVYKPAFTHETALELIRQGSGEQFDPDLVDALLMVEEEFLDIAARYADVGEAGSGADAGLAALEPVAAS</sequence>
<dbReference type="EMBL" id="JACEZU010000002">
    <property type="protein sequence ID" value="MBA5686630.1"/>
    <property type="molecule type" value="Genomic_DNA"/>
</dbReference>
<dbReference type="PROSITE" id="PS51832">
    <property type="entry name" value="HD_GYP"/>
    <property type="match status" value="1"/>
</dbReference>
<dbReference type="InterPro" id="IPR003607">
    <property type="entry name" value="HD/PDEase_dom"/>
</dbReference>
<evidence type="ECO:0000259" key="3">
    <source>
        <dbReference type="PROSITE" id="PS51832"/>
    </source>
</evidence>
<feature type="domain" description="Response regulatory" evidence="2">
    <location>
        <begin position="8"/>
        <end position="127"/>
    </location>
</feature>
<keyword evidence="1" id="KW-0597">Phosphoprotein</keyword>
<dbReference type="InterPro" id="IPR037522">
    <property type="entry name" value="HD_GYP_dom"/>
</dbReference>
<comment type="caution">
    <text evidence="4">The sequence shown here is derived from an EMBL/GenBank/DDBJ whole genome shotgun (WGS) entry which is preliminary data.</text>
</comment>
<dbReference type="SMART" id="SM00448">
    <property type="entry name" value="REC"/>
    <property type="match status" value="1"/>
</dbReference>
<dbReference type="GO" id="GO:0008081">
    <property type="term" value="F:phosphoric diester hydrolase activity"/>
    <property type="evidence" value="ECO:0007669"/>
    <property type="project" value="UniProtKB-ARBA"/>
</dbReference>
<protein>
    <submittedName>
        <fullName evidence="4">HD domain-containing protein</fullName>
    </submittedName>
</protein>
<dbReference type="SUPFAM" id="SSF52172">
    <property type="entry name" value="CheY-like"/>
    <property type="match status" value="1"/>
</dbReference>
<proteinExistence type="predicted"/>
<dbReference type="InterPro" id="IPR011006">
    <property type="entry name" value="CheY-like_superfamily"/>
</dbReference>
<evidence type="ECO:0000313" key="5">
    <source>
        <dbReference type="Proteomes" id="UP000573499"/>
    </source>
</evidence>
<evidence type="ECO:0000256" key="1">
    <source>
        <dbReference type="PROSITE-ProRule" id="PRU00169"/>
    </source>
</evidence>
<keyword evidence="5" id="KW-1185">Reference proteome</keyword>
<name>A0A7W2F7N8_9BURK</name>
<evidence type="ECO:0000313" key="4">
    <source>
        <dbReference type="EMBL" id="MBA5686630.1"/>
    </source>
</evidence>
<dbReference type="AlphaFoldDB" id="A0A7W2F7N8"/>
<dbReference type="Pfam" id="PF00072">
    <property type="entry name" value="Response_reg"/>
    <property type="match status" value="1"/>
</dbReference>
<dbReference type="GO" id="GO:0000160">
    <property type="term" value="P:phosphorelay signal transduction system"/>
    <property type="evidence" value="ECO:0007669"/>
    <property type="project" value="InterPro"/>
</dbReference>
<gene>
    <name evidence="4" type="ORF">H3H39_06130</name>
</gene>
<reference evidence="4 5" key="1">
    <citation type="submission" date="2020-07" db="EMBL/GenBank/DDBJ databases">
        <title>Novel species isolated from subtropical streams in China.</title>
        <authorList>
            <person name="Lu H."/>
        </authorList>
    </citation>
    <scope>NUCLEOTIDE SEQUENCE [LARGE SCALE GENOMIC DNA]</scope>
    <source>
        <strain evidence="4 5">LX47W</strain>
    </source>
</reference>
<accession>A0A7W2F7N8</accession>
<dbReference type="RefSeq" id="WP_182152451.1">
    <property type="nucleotide sequence ID" value="NZ_JACEZU010000002.1"/>
</dbReference>